<organism evidence="1 2">
    <name type="scientific">Trametes sanguinea</name>
    <dbReference type="NCBI Taxonomy" id="158606"/>
    <lineage>
        <taxon>Eukaryota</taxon>
        <taxon>Fungi</taxon>
        <taxon>Dikarya</taxon>
        <taxon>Basidiomycota</taxon>
        <taxon>Agaricomycotina</taxon>
        <taxon>Agaricomycetes</taxon>
        <taxon>Polyporales</taxon>
        <taxon>Polyporaceae</taxon>
        <taxon>Trametes</taxon>
    </lineage>
</organism>
<accession>A0ACC1NMX3</accession>
<gene>
    <name evidence="1" type="ORF">NUW54_g11080</name>
</gene>
<sequence length="103" mass="11177">MASQEPTVPALKIGDLRDVFLKSCKRQSPLYARRLSTISLPVAVDAQLLSHLQLHAGPVVLAAACTSRSRGLEKAVTLAAHYHWGAEVVSIFTPILVQTQFLT</sequence>
<evidence type="ECO:0000313" key="2">
    <source>
        <dbReference type="Proteomes" id="UP001144978"/>
    </source>
</evidence>
<keyword evidence="2" id="KW-1185">Reference proteome</keyword>
<dbReference type="Proteomes" id="UP001144978">
    <property type="component" value="Unassembled WGS sequence"/>
</dbReference>
<reference evidence="1" key="1">
    <citation type="submission" date="2022-08" db="EMBL/GenBank/DDBJ databases">
        <title>Genome Sequence of Pycnoporus sanguineus.</title>
        <authorList>
            <person name="Buettner E."/>
        </authorList>
    </citation>
    <scope>NUCLEOTIDE SEQUENCE</scope>
    <source>
        <strain evidence="1">CG-C14</strain>
    </source>
</reference>
<protein>
    <submittedName>
        <fullName evidence="1">Uncharacterized protein</fullName>
    </submittedName>
</protein>
<dbReference type="EMBL" id="JANSHE010004201">
    <property type="protein sequence ID" value="KAJ2979871.1"/>
    <property type="molecule type" value="Genomic_DNA"/>
</dbReference>
<name>A0ACC1NMX3_9APHY</name>
<proteinExistence type="predicted"/>
<evidence type="ECO:0000313" key="1">
    <source>
        <dbReference type="EMBL" id="KAJ2979871.1"/>
    </source>
</evidence>
<comment type="caution">
    <text evidence="1">The sequence shown here is derived from an EMBL/GenBank/DDBJ whole genome shotgun (WGS) entry which is preliminary data.</text>
</comment>